<gene>
    <name evidence="3" type="ORF">PG996_004350</name>
</gene>
<reference evidence="3 4" key="1">
    <citation type="submission" date="2023-01" db="EMBL/GenBank/DDBJ databases">
        <title>Analysis of 21 Apiospora genomes using comparative genomics revels a genus with tremendous synthesis potential of carbohydrate active enzymes and secondary metabolites.</title>
        <authorList>
            <person name="Sorensen T."/>
        </authorList>
    </citation>
    <scope>NUCLEOTIDE SEQUENCE [LARGE SCALE GENOMIC DNA]</scope>
    <source>
        <strain evidence="3 4">CBS 83171</strain>
    </source>
</reference>
<accession>A0ABR1W3W4</accession>
<evidence type="ECO:0000313" key="3">
    <source>
        <dbReference type="EMBL" id="KAK8078180.1"/>
    </source>
</evidence>
<dbReference type="EMBL" id="JAQQWM010000002">
    <property type="protein sequence ID" value="KAK8078180.1"/>
    <property type="molecule type" value="Genomic_DNA"/>
</dbReference>
<evidence type="ECO:0000313" key="4">
    <source>
        <dbReference type="Proteomes" id="UP001446871"/>
    </source>
</evidence>
<name>A0ABR1W3W4_9PEZI</name>
<proteinExistence type="predicted"/>
<evidence type="ECO:0000256" key="1">
    <source>
        <dbReference type="SAM" id="MobiDB-lite"/>
    </source>
</evidence>
<comment type="caution">
    <text evidence="3">The sequence shown here is derived from an EMBL/GenBank/DDBJ whole genome shotgun (WGS) entry which is preliminary data.</text>
</comment>
<sequence length="140" mass="16182">MESVTVVRSTKMEASEMLAIILGITLPILHIIFGVVCIDEIAPRIKANRDVRAWLDARYDSNSLRKLFIKFFVSLLWEFYLLGLIAYTTHAKVSQSLRKRRERNQQRNANIELEEARPKVNDGEQSVLSEPPPSYQSRYT</sequence>
<evidence type="ECO:0000256" key="2">
    <source>
        <dbReference type="SAM" id="Phobius"/>
    </source>
</evidence>
<protein>
    <submittedName>
        <fullName evidence="3">Uncharacterized protein</fullName>
    </submittedName>
</protein>
<keyword evidence="2" id="KW-1133">Transmembrane helix</keyword>
<feature type="transmembrane region" description="Helical" evidence="2">
    <location>
        <begin position="17"/>
        <end position="38"/>
    </location>
</feature>
<organism evidence="3 4">
    <name type="scientific">Apiospora saccharicola</name>
    <dbReference type="NCBI Taxonomy" id="335842"/>
    <lineage>
        <taxon>Eukaryota</taxon>
        <taxon>Fungi</taxon>
        <taxon>Dikarya</taxon>
        <taxon>Ascomycota</taxon>
        <taxon>Pezizomycotina</taxon>
        <taxon>Sordariomycetes</taxon>
        <taxon>Xylariomycetidae</taxon>
        <taxon>Amphisphaeriales</taxon>
        <taxon>Apiosporaceae</taxon>
        <taxon>Apiospora</taxon>
    </lineage>
</organism>
<keyword evidence="2" id="KW-0812">Transmembrane</keyword>
<dbReference type="Proteomes" id="UP001446871">
    <property type="component" value="Unassembled WGS sequence"/>
</dbReference>
<keyword evidence="2" id="KW-0472">Membrane</keyword>
<feature type="region of interest" description="Disordered" evidence="1">
    <location>
        <begin position="94"/>
        <end position="140"/>
    </location>
</feature>
<keyword evidence="4" id="KW-1185">Reference proteome</keyword>
<feature type="transmembrane region" description="Helical" evidence="2">
    <location>
        <begin position="67"/>
        <end position="87"/>
    </location>
</feature>